<keyword evidence="3" id="KW-1185">Reference proteome</keyword>
<gene>
    <name evidence="2" type="ORF">SDJN03_04381</name>
</gene>
<evidence type="ECO:0000313" key="2">
    <source>
        <dbReference type="EMBL" id="KAG6603772.1"/>
    </source>
</evidence>
<protein>
    <submittedName>
        <fullName evidence="2">Uncharacterized protein</fullName>
    </submittedName>
</protein>
<feature type="region of interest" description="Disordered" evidence="1">
    <location>
        <begin position="40"/>
        <end position="64"/>
    </location>
</feature>
<dbReference type="Proteomes" id="UP000685013">
    <property type="component" value="Chromosome 3"/>
</dbReference>
<evidence type="ECO:0000256" key="1">
    <source>
        <dbReference type="SAM" id="MobiDB-lite"/>
    </source>
</evidence>
<evidence type="ECO:0000313" key="3">
    <source>
        <dbReference type="Proteomes" id="UP000685013"/>
    </source>
</evidence>
<feature type="non-terminal residue" evidence="2">
    <location>
        <position position="1"/>
    </location>
</feature>
<accession>A0AAV6NXP8</accession>
<feature type="compositionally biased region" description="Basic and acidic residues" evidence="1">
    <location>
        <begin position="43"/>
        <end position="58"/>
    </location>
</feature>
<dbReference type="EMBL" id="JAGKQH010000003">
    <property type="protein sequence ID" value="KAG6603772.1"/>
    <property type="molecule type" value="Genomic_DNA"/>
</dbReference>
<reference evidence="2 3" key="1">
    <citation type="journal article" date="2021" name="Hortic Res">
        <title>The domestication of Cucurbita argyrosperma as revealed by the genome of its wild relative.</title>
        <authorList>
            <person name="Barrera-Redondo J."/>
            <person name="Sanchez-de la Vega G."/>
            <person name="Aguirre-Liguori J.A."/>
            <person name="Castellanos-Morales G."/>
            <person name="Gutierrez-Guerrero Y.T."/>
            <person name="Aguirre-Dugua X."/>
            <person name="Aguirre-Planter E."/>
            <person name="Tenaillon M.I."/>
            <person name="Lira-Saade R."/>
            <person name="Eguiarte L.E."/>
        </authorList>
    </citation>
    <scope>NUCLEOTIDE SEQUENCE [LARGE SCALE GENOMIC DNA]</scope>
    <source>
        <strain evidence="2">JBR-2021</strain>
    </source>
</reference>
<dbReference type="AlphaFoldDB" id="A0AAV6NXP8"/>
<name>A0AAV6NXP8_9ROSI</name>
<proteinExistence type="predicted"/>
<sequence length="119" mass="13589">MIADKEKRPVEIEDAEEANVCKLERRTGAWSEEILRTIPQRKRSAESGRKSLEKKVGETKQNSSSPFCVFTAHRANTIRVTIDPLHRLPSNLGLGRLKYMGLKPIEFSFYMGHQAQFSL</sequence>
<comment type="caution">
    <text evidence="2">The sequence shown here is derived from an EMBL/GenBank/DDBJ whole genome shotgun (WGS) entry which is preliminary data.</text>
</comment>
<organism evidence="2 3">
    <name type="scientific">Cucurbita argyrosperma subsp. sororia</name>
    <dbReference type="NCBI Taxonomy" id="37648"/>
    <lineage>
        <taxon>Eukaryota</taxon>
        <taxon>Viridiplantae</taxon>
        <taxon>Streptophyta</taxon>
        <taxon>Embryophyta</taxon>
        <taxon>Tracheophyta</taxon>
        <taxon>Spermatophyta</taxon>
        <taxon>Magnoliopsida</taxon>
        <taxon>eudicotyledons</taxon>
        <taxon>Gunneridae</taxon>
        <taxon>Pentapetalae</taxon>
        <taxon>rosids</taxon>
        <taxon>fabids</taxon>
        <taxon>Cucurbitales</taxon>
        <taxon>Cucurbitaceae</taxon>
        <taxon>Cucurbiteae</taxon>
        <taxon>Cucurbita</taxon>
    </lineage>
</organism>